<feature type="compositionally biased region" description="Basic and acidic residues" evidence="1">
    <location>
        <begin position="322"/>
        <end position="331"/>
    </location>
</feature>
<dbReference type="CDD" id="cd01836">
    <property type="entry name" value="FeeA_FeeB_like"/>
    <property type="match status" value="1"/>
</dbReference>
<reference evidence="4 6" key="1">
    <citation type="submission" date="2015-11" db="EMBL/GenBank/DDBJ databases">
        <authorList>
            <person name="Zhang Y."/>
            <person name="Guo Z."/>
        </authorList>
    </citation>
    <scope>NUCLEOTIDE SEQUENCE [LARGE SCALE GENOMIC DNA]</scope>
    <source>
        <strain evidence="4 6">YFY001</strain>
    </source>
</reference>
<accession>A0A1L3MIM5</accession>
<evidence type="ECO:0000313" key="4">
    <source>
        <dbReference type="EMBL" id="APH02189.1"/>
    </source>
</evidence>
<dbReference type="RefSeq" id="WP_072625342.1">
    <property type="nucleotide sequence ID" value="NZ_CP013290.1"/>
</dbReference>
<dbReference type="InterPro" id="IPR036514">
    <property type="entry name" value="SGNH_hydro_sf"/>
</dbReference>
<feature type="region of interest" description="Disordered" evidence="1">
    <location>
        <begin position="289"/>
        <end position="331"/>
    </location>
</feature>
<feature type="transmembrane region" description="Helical" evidence="2">
    <location>
        <begin position="12"/>
        <end position="33"/>
    </location>
</feature>
<proteinExistence type="predicted"/>
<keyword evidence="2" id="KW-0472">Membrane</keyword>
<dbReference type="InterPro" id="IPR013830">
    <property type="entry name" value="SGNH_hydro"/>
</dbReference>
<dbReference type="Proteomes" id="UP000182938">
    <property type="component" value="Chromosome"/>
</dbReference>
<dbReference type="PANTHER" id="PTHR30383">
    <property type="entry name" value="THIOESTERASE 1/PROTEASE 1/LYSOPHOSPHOLIPASE L1"/>
    <property type="match status" value="1"/>
</dbReference>
<gene>
    <name evidence="4" type="ORF">ASJ30_12165</name>
    <name evidence="5" type="ORF">SAMN06296429_10438</name>
</gene>
<evidence type="ECO:0000313" key="7">
    <source>
        <dbReference type="Proteomes" id="UP000192634"/>
    </source>
</evidence>
<keyword evidence="2" id="KW-1133">Transmembrane helix</keyword>
<keyword evidence="2" id="KW-0812">Transmembrane</keyword>
<sequence>MAELGRIVGKAALGAAGTAAAGATLAGLGYGLIQAEAKITRKIVGNPFDGAPDDDGVYGAAPGEPVQLLVLGDSTAAGMGADNRFQTIGAILATGLAAIMGRPVELTNEAVVGAESSDLSSQLSKALERIDQPDVAVILIGANDVTHRIDRSVSVQHLQRTVRYLRTLGVPVVVGTCPDLGTVEPVPFPLNKLLRQWSRELAAAQTVAAVEAGARTVSMGDLLGPEFAASPSIMFSQDRFHPSAAGYARVASALLPSVAAEVDAWPEGATRDSEPEAARGEGIGALDDAAERAASSPGTEVGPAELRGRSHGPRGPWAMLRRRGEHEVTDV</sequence>
<evidence type="ECO:0000256" key="2">
    <source>
        <dbReference type="SAM" id="Phobius"/>
    </source>
</evidence>
<dbReference type="EMBL" id="FWXN01000004">
    <property type="protein sequence ID" value="SMC48377.1"/>
    <property type="molecule type" value="Genomic_DNA"/>
</dbReference>
<dbReference type="PANTHER" id="PTHR30383:SF5">
    <property type="entry name" value="SGNH HYDROLASE-TYPE ESTERASE DOMAIN-CONTAINING PROTEIN"/>
    <property type="match status" value="1"/>
</dbReference>
<evidence type="ECO:0000313" key="5">
    <source>
        <dbReference type="EMBL" id="SMC48377.1"/>
    </source>
</evidence>
<evidence type="ECO:0000313" key="6">
    <source>
        <dbReference type="Proteomes" id="UP000182938"/>
    </source>
</evidence>
<dbReference type="AlphaFoldDB" id="A0A1L3MIM5"/>
<protein>
    <submittedName>
        <fullName evidence="4">GDSL family lipase</fullName>
    </submittedName>
    <submittedName>
        <fullName evidence="5">Lysophospholipase L1</fullName>
    </submittedName>
</protein>
<name>A0A1L3MIM5_9MICO</name>
<evidence type="ECO:0000259" key="3">
    <source>
        <dbReference type="Pfam" id="PF13472"/>
    </source>
</evidence>
<reference evidence="5 7" key="2">
    <citation type="submission" date="2017-04" db="EMBL/GenBank/DDBJ databases">
        <authorList>
            <person name="Afonso C.L."/>
            <person name="Miller P.J."/>
            <person name="Scott M.A."/>
            <person name="Spackman E."/>
            <person name="Goraichik I."/>
            <person name="Dimitrov K.M."/>
            <person name="Suarez D.L."/>
            <person name="Swayne D.E."/>
        </authorList>
    </citation>
    <scope>NUCLEOTIDE SEQUENCE [LARGE SCALE GENOMIC DNA]</scope>
    <source>
        <strain evidence="5 7">CGMCC 1.12511</strain>
    </source>
</reference>
<dbReference type="InterPro" id="IPR051532">
    <property type="entry name" value="Ester_Hydrolysis_Enzymes"/>
</dbReference>
<dbReference type="Gene3D" id="3.40.50.1110">
    <property type="entry name" value="SGNH hydrolase"/>
    <property type="match status" value="1"/>
</dbReference>
<accession>A0A1W1ZJ22</accession>
<dbReference type="GO" id="GO:0004622">
    <property type="term" value="F:phosphatidylcholine lysophospholipase activity"/>
    <property type="evidence" value="ECO:0007669"/>
    <property type="project" value="TreeGrafter"/>
</dbReference>
<feature type="domain" description="SGNH hydrolase-type esterase" evidence="3">
    <location>
        <begin position="70"/>
        <end position="249"/>
    </location>
</feature>
<evidence type="ECO:0000256" key="1">
    <source>
        <dbReference type="SAM" id="MobiDB-lite"/>
    </source>
</evidence>
<keyword evidence="6" id="KW-1185">Reference proteome</keyword>
<dbReference type="EMBL" id="CP013290">
    <property type="protein sequence ID" value="APH02189.1"/>
    <property type="molecule type" value="Genomic_DNA"/>
</dbReference>
<organism evidence="4 6">
    <name type="scientific">Janibacter indicus</name>
    <dbReference type="NCBI Taxonomy" id="857417"/>
    <lineage>
        <taxon>Bacteria</taxon>
        <taxon>Bacillati</taxon>
        <taxon>Actinomycetota</taxon>
        <taxon>Actinomycetes</taxon>
        <taxon>Micrococcales</taxon>
        <taxon>Intrasporangiaceae</taxon>
        <taxon>Janibacter</taxon>
    </lineage>
</organism>
<dbReference type="OrthoDB" id="9804395at2"/>
<dbReference type="SUPFAM" id="SSF52266">
    <property type="entry name" value="SGNH hydrolase"/>
    <property type="match status" value="1"/>
</dbReference>
<dbReference type="Pfam" id="PF13472">
    <property type="entry name" value="Lipase_GDSL_2"/>
    <property type="match status" value="1"/>
</dbReference>
<dbReference type="Proteomes" id="UP000192634">
    <property type="component" value="Unassembled WGS sequence"/>
</dbReference>
<dbReference type="KEGG" id="jte:ASJ30_12165"/>